<gene>
    <name evidence="2" type="ORF">A3D44_01760</name>
</gene>
<dbReference type="AlphaFoldDB" id="A0A1G2I0T3"/>
<name>A0A1G2I0T3_9BACT</name>
<comment type="caution">
    <text evidence="2">The sequence shown here is derived from an EMBL/GenBank/DDBJ whole genome shotgun (WGS) entry which is preliminary data.</text>
</comment>
<keyword evidence="1" id="KW-1133">Transmembrane helix</keyword>
<dbReference type="STRING" id="1802207.A3D44_01760"/>
<keyword evidence="1" id="KW-0472">Membrane</keyword>
<keyword evidence="1" id="KW-0812">Transmembrane</keyword>
<proteinExistence type="predicted"/>
<evidence type="ECO:0000313" key="3">
    <source>
        <dbReference type="Proteomes" id="UP000178820"/>
    </source>
</evidence>
<evidence type="ECO:0000256" key="1">
    <source>
        <dbReference type="SAM" id="Phobius"/>
    </source>
</evidence>
<protein>
    <submittedName>
        <fullName evidence="2">Uncharacterized protein</fullName>
    </submittedName>
</protein>
<feature type="transmembrane region" description="Helical" evidence="1">
    <location>
        <begin position="14"/>
        <end position="36"/>
    </location>
</feature>
<accession>A0A1G2I0T3</accession>
<dbReference type="Proteomes" id="UP000178820">
    <property type="component" value="Unassembled WGS sequence"/>
</dbReference>
<dbReference type="EMBL" id="MHOT01000023">
    <property type="protein sequence ID" value="OGZ68375.1"/>
    <property type="molecule type" value="Genomic_DNA"/>
</dbReference>
<sequence>MAIVFISPRSKQKLFLMGITVLSVVLVMAISFIVFFPELTGKSQYISLQNSSGNGYNELNIAVNLDIMDLAKFKKLELFNDAQKNFNYVVRDKNNRPITGTIEATTIAEAQQLLTESGFLVVSVQEVEIGRSNPFISY</sequence>
<organism evidence="2 3">
    <name type="scientific">Candidatus Staskawiczbacteria bacterium RIFCSPHIGHO2_02_FULL_42_22</name>
    <dbReference type="NCBI Taxonomy" id="1802207"/>
    <lineage>
        <taxon>Bacteria</taxon>
        <taxon>Candidatus Staskawicziibacteriota</taxon>
    </lineage>
</organism>
<reference evidence="2 3" key="1">
    <citation type="journal article" date="2016" name="Nat. Commun.">
        <title>Thousands of microbial genomes shed light on interconnected biogeochemical processes in an aquifer system.</title>
        <authorList>
            <person name="Anantharaman K."/>
            <person name="Brown C.T."/>
            <person name="Hug L.A."/>
            <person name="Sharon I."/>
            <person name="Castelle C.J."/>
            <person name="Probst A.J."/>
            <person name="Thomas B.C."/>
            <person name="Singh A."/>
            <person name="Wilkins M.J."/>
            <person name="Karaoz U."/>
            <person name="Brodie E.L."/>
            <person name="Williams K.H."/>
            <person name="Hubbard S.S."/>
            <person name="Banfield J.F."/>
        </authorList>
    </citation>
    <scope>NUCLEOTIDE SEQUENCE [LARGE SCALE GENOMIC DNA]</scope>
</reference>
<evidence type="ECO:0000313" key="2">
    <source>
        <dbReference type="EMBL" id="OGZ68375.1"/>
    </source>
</evidence>